<accession>A0A381W3Z0</accession>
<feature type="non-terminal residue" evidence="2">
    <location>
        <position position="1"/>
    </location>
</feature>
<evidence type="ECO:0000259" key="1">
    <source>
        <dbReference type="PROSITE" id="PS51819"/>
    </source>
</evidence>
<dbReference type="Gene3D" id="3.10.180.10">
    <property type="entry name" value="2,3-Dihydroxybiphenyl 1,2-Dioxygenase, domain 1"/>
    <property type="match status" value="1"/>
</dbReference>
<sequence>FHLAFPVHDLELAREFYTNVLGCTLGRESKKWIDFNMHGHQVVAHLSPKDCKAAQTNSVDGNQVPARHFGIILPWEDWETLGEKIRKSDIEFMIEPKKRFKKKKGEQGTFFIQDPSGNALEFKSFKDDKMVFEN</sequence>
<feature type="domain" description="VOC" evidence="1">
    <location>
        <begin position="1"/>
        <end position="125"/>
    </location>
</feature>
<dbReference type="PANTHER" id="PTHR39434">
    <property type="match status" value="1"/>
</dbReference>
<protein>
    <recommendedName>
        <fullName evidence="1">VOC domain-containing protein</fullName>
    </recommendedName>
</protein>
<reference evidence="2" key="1">
    <citation type="submission" date="2018-05" db="EMBL/GenBank/DDBJ databases">
        <authorList>
            <person name="Lanie J.A."/>
            <person name="Ng W.-L."/>
            <person name="Kazmierczak K.M."/>
            <person name="Andrzejewski T.M."/>
            <person name="Davidsen T.M."/>
            <person name="Wayne K.J."/>
            <person name="Tettelin H."/>
            <person name="Glass J.I."/>
            <person name="Rusch D."/>
            <person name="Podicherti R."/>
            <person name="Tsui H.-C.T."/>
            <person name="Winkler M.E."/>
        </authorList>
    </citation>
    <scope>NUCLEOTIDE SEQUENCE</scope>
</reference>
<gene>
    <name evidence="2" type="ORF">METZ01_LOCUS99467</name>
</gene>
<dbReference type="InterPro" id="IPR029068">
    <property type="entry name" value="Glyas_Bleomycin-R_OHBP_Dase"/>
</dbReference>
<dbReference type="PANTHER" id="PTHR39434:SF1">
    <property type="entry name" value="VOC DOMAIN-CONTAINING PROTEIN"/>
    <property type="match status" value="1"/>
</dbReference>
<dbReference type="AlphaFoldDB" id="A0A381W3Z0"/>
<dbReference type="InterPro" id="IPR037523">
    <property type="entry name" value="VOC_core"/>
</dbReference>
<dbReference type="PROSITE" id="PS51819">
    <property type="entry name" value="VOC"/>
    <property type="match status" value="1"/>
</dbReference>
<evidence type="ECO:0000313" key="2">
    <source>
        <dbReference type="EMBL" id="SVA46613.1"/>
    </source>
</evidence>
<dbReference type="EMBL" id="UINC01010485">
    <property type="protein sequence ID" value="SVA46613.1"/>
    <property type="molecule type" value="Genomic_DNA"/>
</dbReference>
<dbReference type="InterPro" id="IPR004360">
    <property type="entry name" value="Glyas_Fos-R_dOase_dom"/>
</dbReference>
<proteinExistence type="predicted"/>
<organism evidence="2">
    <name type="scientific">marine metagenome</name>
    <dbReference type="NCBI Taxonomy" id="408172"/>
    <lineage>
        <taxon>unclassified sequences</taxon>
        <taxon>metagenomes</taxon>
        <taxon>ecological metagenomes</taxon>
    </lineage>
</organism>
<dbReference type="SUPFAM" id="SSF54593">
    <property type="entry name" value="Glyoxalase/Bleomycin resistance protein/Dihydroxybiphenyl dioxygenase"/>
    <property type="match status" value="1"/>
</dbReference>
<name>A0A381W3Z0_9ZZZZ</name>
<dbReference type="Pfam" id="PF00903">
    <property type="entry name" value="Glyoxalase"/>
    <property type="match status" value="1"/>
</dbReference>